<evidence type="ECO:0000313" key="2">
    <source>
        <dbReference type="EMBL" id="PQP06075.1"/>
    </source>
</evidence>
<name>A0A2S8HUK3_BURCE</name>
<sequence>MWRIFNESRPSLKLGSNRASDRDALLDAAVTENVLRVVNRLRKSEMLLTEPLKAKKLQIVGARYGLDDGRVTFFNE</sequence>
<proteinExistence type="inferred from homology"/>
<dbReference type="RefSeq" id="WP_105394018.1">
    <property type="nucleotide sequence ID" value="NZ_PUIQ01000156.1"/>
</dbReference>
<dbReference type="InterPro" id="IPR001765">
    <property type="entry name" value="Carbonic_anhydrase"/>
</dbReference>
<dbReference type="GO" id="GO:0008270">
    <property type="term" value="F:zinc ion binding"/>
    <property type="evidence" value="ECO:0007669"/>
    <property type="project" value="InterPro"/>
</dbReference>
<dbReference type="AlphaFoldDB" id="A0A2S8HUK3"/>
<evidence type="ECO:0008006" key="4">
    <source>
        <dbReference type="Google" id="ProtNLM"/>
    </source>
</evidence>
<evidence type="ECO:0000313" key="3">
    <source>
        <dbReference type="Proteomes" id="UP000238206"/>
    </source>
</evidence>
<comment type="caution">
    <text evidence="2">The sequence shown here is derived from an EMBL/GenBank/DDBJ whole genome shotgun (WGS) entry which is preliminary data.</text>
</comment>
<dbReference type="EMBL" id="PUIQ01000156">
    <property type="protein sequence ID" value="PQP06075.1"/>
    <property type="molecule type" value="Genomic_DNA"/>
</dbReference>
<evidence type="ECO:0000256" key="1">
    <source>
        <dbReference type="ARBA" id="ARBA00006217"/>
    </source>
</evidence>
<accession>A0A2S8HUK3</accession>
<dbReference type="InterPro" id="IPR036874">
    <property type="entry name" value="Carbonic_anhydrase_sf"/>
</dbReference>
<protein>
    <recommendedName>
        <fullName evidence="4">Carbonic anhydrase</fullName>
    </recommendedName>
</protein>
<dbReference type="Pfam" id="PF00484">
    <property type="entry name" value="Pro_CA"/>
    <property type="match status" value="1"/>
</dbReference>
<dbReference type="Gene3D" id="3.40.1050.10">
    <property type="entry name" value="Carbonic anhydrase"/>
    <property type="match status" value="1"/>
</dbReference>
<comment type="similarity">
    <text evidence="1">Belongs to the beta-class carbonic anhydrase family.</text>
</comment>
<gene>
    <name evidence="2" type="ORF">C5615_38650</name>
</gene>
<dbReference type="Proteomes" id="UP000238206">
    <property type="component" value="Unassembled WGS sequence"/>
</dbReference>
<dbReference type="SUPFAM" id="SSF53056">
    <property type="entry name" value="beta-carbonic anhydrase, cab"/>
    <property type="match status" value="1"/>
</dbReference>
<reference evidence="2 3" key="1">
    <citation type="submission" date="2018-02" db="EMBL/GenBank/DDBJ databases">
        <title>Draft genome sequencing of Burkholderia cepacia Y14-15.</title>
        <authorList>
            <person name="Zheng B.-X."/>
        </authorList>
    </citation>
    <scope>NUCLEOTIDE SEQUENCE [LARGE SCALE GENOMIC DNA]</scope>
    <source>
        <strain evidence="2 3">Y14-15</strain>
    </source>
</reference>
<dbReference type="GO" id="GO:0004089">
    <property type="term" value="F:carbonate dehydratase activity"/>
    <property type="evidence" value="ECO:0007669"/>
    <property type="project" value="InterPro"/>
</dbReference>
<organism evidence="2 3">
    <name type="scientific">Burkholderia cepacia</name>
    <name type="common">Pseudomonas cepacia</name>
    <dbReference type="NCBI Taxonomy" id="292"/>
    <lineage>
        <taxon>Bacteria</taxon>
        <taxon>Pseudomonadati</taxon>
        <taxon>Pseudomonadota</taxon>
        <taxon>Betaproteobacteria</taxon>
        <taxon>Burkholderiales</taxon>
        <taxon>Burkholderiaceae</taxon>
        <taxon>Burkholderia</taxon>
        <taxon>Burkholderia cepacia complex</taxon>
    </lineage>
</organism>